<keyword evidence="3" id="KW-0645">Protease</keyword>
<reference evidence="8" key="2">
    <citation type="submission" date="2025-09" db="UniProtKB">
        <authorList>
            <consortium name="Ensembl"/>
        </authorList>
    </citation>
    <scope>IDENTIFICATION</scope>
</reference>
<dbReference type="Ensembl" id="ENSPTET00000009023.1">
    <property type="protein sequence ID" value="ENSPTEP00000005867.1"/>
    <property type="gene ID" value="ENSPTEG00000006782.1"/>
</dbReference>
<dbReference type="Gene3D" id="3.90.70.10">
    <property type="entry name" value="Cysteine proteinases"/>
    <property type="match status" value="1"/>
</dbReference>
<comment type="subcellular location">
    <subcellularLocation>
        <location evidence="1">Lysosome</location>
    </subcellularLocation>
</comment>
<evidence type="ECO:0000256" key="1">
    <source>
        <dbReference type="ARBA" id="ARBA00004371"/>
    </source>
</evidence>
<reference evidence="8" key="1">
    <citation type="submission" date="2025-08" db="UniProtKB">
        <authorList>
            <consortium name="Ensembl"/>
        </authorList>
    </citation>
    <scope>IDENTIFICATION</scope>
</reference>
<proteinExistence type="inferred from homology"/>
<dbReference type="InterPro" id="IPR013128">
    <property type="entry name" value="Peptidase_C1A"/>
</dbReference>
<evidence type="ECO:0000256" key="4">
    <source>
        <dbReference type="ARBA" id="ARBA00022801"/>
    </source>
</evidence>
<protein>
    <recommendedName>
        <fullName evidence="7">Peptidase C1A papain C-terminal domain-containing protein</fullName>
    </recommendedName>
</protein>
<name>A0A8C9GJ31_9PRIM</name>
<comment type="similarity">
    <text evidence="2">Belongs to the peptidase C1 family.</text>
</comment>
<evidence type="ECO:0000256" key="5">
    <source>
        <dbReference type="ARBA" id="ARBA00022807"/>
    </source>
</evidence>
<dbReference type="PROSITE" id="PS00639">
    <property type="entry name" value="THIOL_PROTEASE_HIS"/>
    <property type="match status" value="1"/>
</dbReference>
<keyword evidence="4" id="KW-0378">Hydrolase</keyword>
<dbReference type="PRINTS" id="PR00705">
    <property type="entry name" value="PAPAIN"/>
</dbReference>
<keyword evidence="6" id="KW-0458">Lysosome</keyword>
<evidence type="ECO:0000259" key="7">
    <source>
        <dbReference type="SMART" id="SM00645"/>
    </source>
</evidence>
<dbReference type="Pfam" id="PF00112">
    <property type="entry name" value="Peptidase_C1"/>
    <property type="match status" value="1"/>
</dbReference>
<dbReference type="InterPro" id="IPR038765">
    <property type="entry name" value="Papain-like_cys_pep_sf"/>
</dbReference>
<dbReference type="InterPro" id="IPR025660">
    <property type="entry name" value="Pept_his_AS"/>
</dbReference>
<dbReference type="PANTHER" id="PTHR12411">
    <property type="entry name" value="CYSTEINE PROTEASE FAMILY C1-RELATED"/>
    <property type="match status" value="1"/>
</dbReference>
<dbReference type="AlphaFoldDB" id="A0A8C9GJ31"/>
<dbReference type="InterPro" id="IPR039417">
    <property type="entry name" value="Peptidase_C1A_papain-like"/>
</dbReference>
<dbReference type="CDD" id="cd02248">
    <property type="entry name" value="Peptidase_C1A"/>
    <property type="match status" value="1"/>
</dbReference>
<dbReference type="InterPro" id="IPR000668">
    <property type="entry name" value="Peptidase_C1A_C"/>
</dbReference>
<evidence type="ECO:0000313" key="9">
    <source>
        <dbReference type="Proteomes" id="UP000694416"/>
    </source>
</evidence>
<evidence type="ECO:0000256" key="6">
    <source>
        <dbReference type="ARBA" id="ARBA00023228"/>
    </source>
</evidence>
<evidence type="ECO:0000256" key="2">
    <source>
        <dbReference type="ARBA" id="ARBA00008455"/>
    </source>
</evidence>
<dbReference type="GO" id="GO:0008234">
    <property type="term" value="F:cysteine-type peptidase activity"/>
    <property type="evidence" value="ECO:0007669"/>
    <property type="project" value="UniProtKB-KW"/>
</dbReference>
<accession>A0A8C9GJ31</accession>
<organism evidence="8 9">
    <name type="scientific">Piliocolobus tephrosceles</name>
    <name type="common">Ugandan red Colobus</name>
    <dbReference type="NCBI Taxonomy" id="591936"/>
    <lineage>
        <taxon>Eukaryota</taxon>
        <taxon>Metazoa</taxon>
        <taxon>Chordata</taxon>
        <taxon>Craniata</taxon>
        <taxon>Vertebrata</taxon>
        <taxon>Euteleostomi</taxon>
        <taxon>Mammalia</taxon>
        <taxon>Eutheria</taxon>
        <taxon>Euarchontoglires</taxon>
        <taxon>Primates</taxon>
        <taxon>Haplorrhini</taxon>
        <taxon>Catarrhini</taxon>
        <taxon>Cercopithecidae</taxon>
        <taxon>Colobinae</taxon>
        <taxon>Piliocolobus</taxon>
    </lineage>
</organism>
<evidence type="ECO:0000256" key="3">
    <source>
        <dbReference type="ARBA" id="ARBA00022670"/>
    </source>
</evidence>
<dbReference type="Proteomes" id="UP000694416">
    <property type="component" value="Unplaced"/>
</dbReference>
<dbReference type="GO" id="GO:0005764">
    <property type="term" value="C:lysosome"/>
    <property type="evidence" value="ECO:0007669"/>
    <property type="project" value="UniProtKB-SubCell"/>
</dbReference>
<keyword evidence="9" id="KW-1185">Reference proteome</keyword>
<feature type="domain" description="Peptidase C1A papain C-terminal" evidence="7">
    <location>
        <begin position="7"/>
        <end position="226"/>
    </location>
</feature>
<sequence>MDNLKSVEEHNKTKSGVTPIKDQLNCGSCWAFSTVGCVESQYAIRKNQILSISEQQLVDCSQKNKGCNGGHIPFAYDDMIELGGLCSEQEYPYIDDVLELCQIDRCEDKIKITGYVEIPDLRYKEAIQFLGPISVAVAVSDSFISYKEGIYDGSCEYDVNHAVMLVGYGMEVIYNDQTRKHEQHYYYIIKNSWGDKWGENGFMRIKTDESGTDKKCDLSISYLPLVA</sequence>
<dbReference type="GO" id="GO:0006508">
    <property type="term" value="P:proteolysis"/>
    <property type="evidence" value="ECO:0007669"/>
    <property type="project" value="UniProtKB-KW"/>
</dbReference>
<keyword evidence="5" id="KW-0788">Thiol protease</keyword>
<dbReference type="SUPFAM" id="SSF54001">
    <property type="entry name" value="Cysteine proteinases"/>
    <property type="match status" value="1"/>
</dbReference>
<evidence type="ECO:0000313" key="8">
    <source>
        <dbReference type="Ensembl" id="ENSPTEP00000005867.1"/>
    </source>
</evidence>
<dbReference type="PROSITE" id="PS00139">
    <property type="entry name" value="THIOL_PROTEASE_CYS"/>
    <property type="match status" value="1"/>
</dbReference>
<dbReference type="InterPro" id="IPR000169">
    <property type="entry name" value="Pept_cys_AS"/>
</dbReference>
<dbReference type="SMART" id="SM00645">
    <property type="entry name" value="Pept_C1"/>
    <property type="match status" value="1"/>
</dbReference>